<dbReference type="GO" id="GO:0008270">
    <property type="term" value="F:zinc ion binding"/>
    <property type="evidence" value="ECO:0007669"/>
    <property type="project" value="TreeGrafter"/>
</dbReference>
<dbReference type="SUPFAM" id="SSF117856">
    <property type="entry name" value="AF0104/ALDC/Ptd012-like"/>
    <property type="match status" value="1"/>
</dbReference>
<evidence type="ECO:0000256" key="6">
    <source>
        <dbReference type="ARBA" id="ARBA00023242"/>
    </source>
</evidence>
<dbReference type="EMBL" id="OZ034834">
    <property type="protein sequence ID" value="CAL1676465.1"/>
    <property type="molecule type" value="Genomic_DNA"/>
</dbReference>
<evidence type="ECO:0000259" key="7">
    <source>
        <dbReference type="SMART" id="SM01168"/>
    </source>
</evidence>
<gene>
    <name evidence="8" type="ORF">LPLAT_LOCUS2652</name>
</gene>
<dbReference type="Proteomes" id="UP001497644">
    <property type="component" value="Chromosome 11"/>
</dbReference>
<evidence type="ECO:0000256" key="5">
    <source>
        <dbReference type="ARBA" id="ARBA00022833"/>
    </source>
</evidence>
<dbReference type="InterPro" id="IPR015021">
    <property type="entry name" value="C11orf54_DUF1907"/>
</dbReference>
<dbReference type="PANTHER" id="PTHR13204">
    <property type="entry name" value="PTD012 PROTEIN"/>
    <property type="match status" value="1"/>
</dbReference>
<keyword evidence="5" id="KW-0862">Zinc</keyword>
<reference evidence="8" key="1">
    <citation type="submission" date="2024-04" db="EMBL/GenBank/DDBJ databases">
        <authorList>
            <consortium name="Molecular Ecology Group"/>
        </authorList>
    </citation>
    <scope>NUCLEOTIDE SEQUENCE</scope>
</reference>
<organism evidence="8 9">
    <name type="scientific">Lasius platythorax</name>
    <dbReference type="NCBI Taxonomy" id="488582"/>
    <lineage>
        <taxon>Eukaryota</taxon>
        <taxon>Metazoa</taxon>
        <taxon>Ecdysozoa</taxon>
        <taxon>Arthropoda</taxon>
        <taxon>Hexapoda</taxon>
        <taxon>Insecta</taxon>
        <taxon>Pterygota</taxon>
        <taxon>Neoptera</taxon>
        <taxon>Endopterygota</taxon>
        <taxon>Hymenoptera</taxon>
        <taxon>Apocrita</taxon>
        <taxon>Aculeata</taxon>
        <taxon>Formicoidea</taxon>
        <taxon>Formicidae</taxon>
        <taxon>Formicinae</taxon>
        <taxon>Lasius</taxon>
        <taxon>Lasius</taxon>
    </lineage>
</organism>
<name>A0AAV2NBC9_9HYME</name>
<evidence type="ECO:0000256" key="3">
    <source>
        <dbReference type="ARBA" id="ARBA00022723"/>
    </source>
</evidence>
<protein>
    <recommendedName>
        <fullName evidence="7">DUF1907 domain-containing protein</fullName>
    </recommendedName>
</protein>
<keyword evidence="3" id="KW-0479">Metal-binding</keyword>
<comment type="subcellular location">
    <subcellularLocation>
        <location evidence="1">Nucleus</location>
    </subcellularLocation>
</comment>
<evidence type="ECO:0000313" key="9">
    <source>
        <dbReference type="Proteomes" id="UP001497644"/>
    </source>
</evidence>
<dbReference type="GO" id="GO:0005634">
    <property type="term" value="C:nucleus"/>
    <property type="evidence" value="ECO:0007669"/>
    <property type="project" value="UniProtKB-SubCell"/>
</dbReference>
<dbReference type="AlphaFoldDB" id="A0AAV2NBC9"/>
<sequence>MEHIPNDSEASKGSDNEIDNEIDSLIDEYDSFDDDDSEHENCEYCCANRINVSINTATLKDVRDVLYNLREYFNKFEIDVGSCPPLTARPYNFDFNGLSGLNILEQDFPMEKMTNITPLDESDPVRPIRLHTKYKFFTEDRPGMVLEMYARGRKTNQSIITLMQSILHRRFPYKMGLGGILIVKGGQLLQYNPKFTCEATYHHIKCDSEITCSGAIVNDPVQILGHHDGLLMTTNRYMFDIHSEHGNGFFVNDITPKETEYYGIFNVADTVCRW</sequence>
<evidence type="ECO:0000256" key="4">
    <source>
        <dbReference type="ARBA" id="ARBA00022801"/>
    </source>
</evidence>
<feature type="domain" description="DUF1907" evidence="7">
    <location>
        <begin position="65"/>
        <end position="274"/>
    </location>
</feature>
<keyword evidence="9" id="KW-1185">Reference proteome</keyword>
<dbReference type="SMART" id="SM01168">
    <property type="entry name" value="DUF1907"/>
    <property type="match status" value="1"/>
</dbReference>
<keyword evidence="4" id="KW-0378">Hydrolase</keyword>
<keyword evidence="6" id="KW-0539">Nucleus</keyword>
<dbReference type="PANTHER" id="PTHR13204:SF1">
    <property type="entry name" value="ESTER HYDROLASE C11ORF54"/>
    <property type="match status" value="1"/>
</dbReference>
<dbReference type="GO" id="GO:0016788">
    <property type="term" value="F:hydrolase activity, acting on ester bonds"/>
    <property type="evidence" value="ECO:0007669"/>
    <property type="project" value="TreeGrafter"/>
</dbReference>
<comment type="subunit">
    <text evidence="2">Monomer.</text>
</comment>
<proteinExistence type="predicted"/>
<evidence type="ECO:0000256" key="1">
    <source>
        <dbReference type="ARBA" id="ARBA00004123"/>
    </source>
</evidence>
<evidence type="ECO:0000313" key="8">
    <source>
        <dbReference type="EMBL" id="CAL1676465.1"/>
    </source>
</evidence>
<accession>A0AAV2NBC9</accession>
<dbReference type="Pfam" id="PF08925">
    <property type="entry name" value="DUF1907"/>
    <property type="match status" value="1"/>
</dbReference>
<evidence type="ECO:0000256" key="2">
    <source>
        <dbReference type="ARBA" id="ARBA00011245"/>
    </source>
</evidence>